<reference evidence="9 10" key="1">
    <citation type="submission" date="2020-08" db="EMBL/GenBank/DDBJ databases">
        <authorList>
            <person name="Hejnol A."/>
        </authorList>
    </citation>
    <scope>NUCLEOTIDE SEQUENCE [LARGE SCALE GENOMIC DNA]</scope>
</reference>
<feature type="region of interest" description="Disordered" evidence="7">
    <location>
        <begin position="1"/>
        <end position="63"/>
    </location>
</feature>
<dbReference type="GO" id="GO:0031297">
    <property type="term" value="P:replication fork processing"/>
    <property type="evidence" value="ECO:0007669"/>
    <property type="project" value="UniProtKB-UniRule"/>
</dbReference>
<proteinExistence type="inferred from homology"/>
<evidence type="ECO:0000313" key="10">
    <source>
        <dbReference type="Proteomes" id="UP000549394"/>
    </source>
</evidence>
<dbReference type="InterPro" id="IPR012923">
    <property type="entry name" value="Csm3"/>
</dbReference>
<feature type="domain" description="Chromosome segregation in meiosis protein 3" evidence="8">
    <location>
        <begin position="53"/>
        <end position="133"/>
    </location>
</feature>
<evidence type="ECO:0000256" key="7">
    <source>
        <dbReference type="SAM" id="MobiDB-lite"/>
    </source>
</evidence>
<feature type="compositionally biased region" description="Basic and acidic residues" evidence="7">
    <location>
        <begin position="15"/>
        <end position="26"/>
    </location>
</feature>
<organism evidence="9 10">
    <name type="scientific">Dimorphilus gyrociliatus</name>
    <dbReference type="NCBI Taxonomy" id="2664684"/>
    <lineage>
        <taxon>Eukaryota</taxon>
        <taxon>Metazoa</taxon>
        <taxon>Spiralia</taxon>
        <taxon>Lophotrochozoa</taxon>
        <taxon>Annelida</taxon>
        <taxon>Polychaeta</taxon>
        <taxon>Polychaeta incertae sedis</taxon>
        <taxon>Dinophilidae</taxon>
        <taxon>Dimorphilus</taxon>
    </lineage>
</organism>
<feature type="region of interest" description="Disordered" evidence="7">
    <location>
        <begin position="134"/>
        <end position="169"/>
    </location>
</feature>
<gene>
    <name evidence="9" type="ORF">DGYR_LOCUS7117</name>
</gene>
<dbReference type="GO" id="GO:0006974">
    <property type="term" value="P:DNA damage response"/>
    <property type="evidence" value="ECO:0007669"/>
    <property type="project" value="UniProtKB-KW"/>
</dbReference>
<dbReference type="Proteomes" id="UP000549394">
    <property type="component" value="Unassembled WGS sequence"/>
</dbReference>
<dbReference type="PANTHER" id="PTHR13220">
    <property type="entry name" value="TIMELESS INTERACTING-RELATED"/>
    <property type="match status" value="1"/>
</dbReference>
<keyword evidence="5 6" id="KW-0131">Cell cycle</keyword>
<dbReference type="GO" id="GO:0003677">
    <property type="term" value="F:DNA binding"/>
    <property type="evidence" value="ECO:0007669"/>
    <property type="project" value="TreeGrafter"/>
</dbReference>
<comment type="function">
    <text evidence="6">Plays an important role in the control of DNA replication and the maintenance of replication fork stability.</text>
</comment>
<keyword evidence="4 6" id="KW-0539">Nucleus</keyword>
<dbReference type="EMBL" id="CAJFCJ010000009">
    <property type="protein sequence ID" value="CAD5118795.1"/>
    <property type="molecule type" value="Genomic_DNA"/>
</dbReference>
<feature type="compositionally biased region" description="Low complexity" evidence="7">
    <location>
        <begin position="134"/>
        <end position="147"/>
    </location>
</feature>
<evidence type="ECO:0000256" key="2">
    <source>
        <dbReference type="ARBA" id="ARBA00006075"/>
    </source>
</evidence>
<evidence type="ECO:0000313" key="9">
    <source>
        <dbReference type="EMBL" id="CAD5118795.1"/>
    </source>
</evidence>
<dbReference type="PANTHER" id="PTHR13220:SF11">
    <property type="entry name" value="TIMELESS-INTERACTING PROTEIN"/>
    <property type="match status" value="1"/>
</dbReference>
<evidence type="ECO:0000256" key="5">
    <source>
        <dbReference type="ARBA" id="ARBA00023306"/>
    </source>
</evidence>
<accession>A0A7I8VS38</accession>
<dbReference type="AlphaFoldDB" id="A0A7I8VS38"/>
<dbReference type="GO" id="GO:0031298">
    <property type="term" value="C:replication fork protection complex"/>
    <property type="evidence" value="ECO:0007669"/>
    <property type="project" value="TreeGrafter"/>
</dbReference>
<dbReference type="GO" id="GO:0043111">
    <property type="term" value="P:replication fork arrest"/>
    <property type="evidence" value="ECO:0007669"/>
    <property type="project" value="TreeGrafter"/>
</dbReference>
<comment type="similarity">
    <text evidence="2 6">Belongs to the CSM3 family.</text>
</comment>
<keyword evidence="10" id="KW-1185">Reference proteome</keyword>
<evidence type="ECO:0000256" key="4">
    <source>
        <dbReference type="ARBA" id="ARBA00023242"/>
    </source>
</evidence>
<name>A0A7I8VS38_9ANNE</name>
<comment type="caution">
    <text evidence="9">The sequence shown here is derived from an EMBL/GenBank/DDBJ whole genome shotgun (WGS) entry which is preliminary data.</text>
</comment>
<comment type="subcellular location">
    <subcellularLocation>
        <location evidence="1 6">Nucleus</location>
    </subcellularLocation>
</comment>
<protein>
    <recommendedName>
        <fullName evidence="6">TIMELESS-interacting protein</fullName>
    </recommendedName>
</protein>
<dbReference type="InterPro" id="IPR040038">
    <property type="entry name" value="TIPIN/Csm3/Swi3"/>
</dbReference>
<sequence>MEEEETGLNDLFGQDNKDDDGLKPLDDNENNEGQSKDEKKESKAKRVINPQPKLDGQRLGTSRGLSALPDLAKSMNFRGKGNEINDIRYLMMQMEHWAHRLFPKLTFEDFINRMEKLGGKSEIKSCIRRIRSGIISPEEGDNNNSDGDSNHGDTGDSSNQFAEFPRYDETDTVRRGFDNMESDQDVNDKIHDPFKPTIDADHNSLKSSVDTNNDPLKFSMDTSSDPFQSSMDIEANENKAETKPMVLTEEQKRKIQEKREKALKLRNALANSIV</sequence>
<dbReference type="GO" id="GO:0000076">
    <property type="term" value="P:DNA replication checkpoint signaling"/>
    <property type="evidence" value="ECO:0007669"/>
    <property type="project" value="UniProtKB-UniRule"/>
</dbReference>
<dbReference type="OrthoDB" id="437078at2759"/>
<evidence type="ECO:0000256" key="6">
    <source>
        <dbReference type="RuleBase" id="RU366049"/>
    </source>
</evidence>
<dbReference type="Pfam" id="PF07962">
    <property type="entry name" value="Swi3"/>
    <property type="match status" value="1"/>
</dbReference>
<evidence type="ECO:0000256" key="3">
    <source>
        <dbReference type="ARBA" id="ARBA00022763"/>
    </source>
</evidence>
<keyword evidence="3 6" id="KW-0227">DNA damage</keyword>
<evidence type="ECO:0000256" key="1">
    <source>
        <dbReference type="ARBA" id="ARBA00004123"/>
    </source>
</evidence>
<evidence type="ECO:0000259" key="8">
    <source>
        <dbReference type="Pfam" id="PF07962"/>
    </source>
</evidence>